<reference evidence="1 2" key="1">
    <citation type="submission" date="2018-12" db="EMBL/GenBank/DDBJ databases">
        <title>Bacillus ochoae sp. nov., Paenibacillus whitsoniae sp. nov., Paenibacillus spiritus sp. nov. Isolated from the Mars Exploration Rover during spacecraft assembly.</title>
        <authorList>
            <person name="Seuylemezian A."/>
            <person name="Vaishampayan P."/>
        </authorList>
    </citation>
    <scope>NUCLEOTIDE SEQUENCE [LARGE SCALE GENOMIC DNA]</scope>
    <source>
        <strain evidence="1 2">MER 54</strain>
    </source>
</reference>
<comment type="caution">
    <text evidence="1">The sequence shown here is derived from an EMBL/GenBank/DDBJ whole genome shotgun (WGS) entry which is preliminary data.</text>
</comment>
<dbReference type="Pfam" id="PF04199">
    <property type="entry name" value="Cyclase"/>
    <property type="match status" value="1"/>
</dbReference>
<dbReference type="Proteomes" id="UP000276128">
    <property type="component" value="Unassembled WGS sequence"/>
</dbReference>
<dbReference type="OrthoDB" id="9796085at2"/>
<dbReference type="GO" id="GO:0004061">
    <property type="term" value="F:arylformamidase activity"/>
    <property type="evidence" value="ECO:0007669"/>
    <property type="project" value="InterPro"/>
</dbReference>
<protein>
    <submittedName>
        <fullName evidence="1">Cyclase family protein</fullName>
    </submittedName>
</protein>
<evidence type="ECO:0000313" key="1">
    <source>
        <dbReference type="EMBL" id="RTE11693.1"/>
    </source>
</evidence>
<accession>A0A3S0A7U4</accession>
<keyword evidence="2" id="KW-1185">Reference proteome</keyword>
<dbReference type="GO" id="GO:0019441">
    <property type="term" value="P:L-tryptophan catabolic process to kynurenine"/>
    <property type="evidence" value="ECO:0007669"/>
    <property type="project" value="InterPro"/>
</dbReference>
<dbReference type="PANTHER" id="PTHR31118">
    <property type="entry name" value="CYCLASE-LIKE PROTEIN 2"/>
    <property type="match status" value="1"/>
</dbReference>
<dbReference type="InterPro" id="IPR007325">
    <property type="entry name" value="KFase/CYL"/>
</dbReference>
<dbReference type="Gene3D" id="3.50.30.50">
    <property type="entry name" value="Putative cyclase"/>
    <property type="match status" value="1"/>
</dbReference>
<dbReference type="SUPFAM" id="SSF102198">
    <property type="entry name" value="Putative cyclase"/>
    <property type="match status" value="1"/>
</dbReference>
<name>A0A3S0A7U4_9BACL</name>
<proteinExistence type="predicted"/>
<dbReference type="EMBL" id="RXHU01000004">
    <property type="protein sequence ID" value="RTE11693.1"/>
    <property type="molecule type" value="Genomic_DNA"/>
</dbReference>
<dbReference type="InterPro" id="IPR037175">
    <property type="entry name" value="KFase_sf"/>
</dbReference>
<evidence type="ECO:0000313" key="2">
    <source>
        <dbReference type="Proteomes" id="UP000276128"/>
    </source>
</evidence>
<dbReference type="RefSeq" id="WP_126139285.1">
    <property type="nucleotide sequence ID" value="NZ_RXHU01000004.1"/>
</dbReference>
<dbReference type="PANTHER" id="PTHR31118:SF32">
    <property type="entry name" value="KYNURENINE FORMAMIDASE"/>
    <property type="match status" value="1"/>
</dbReference>
<gene>
    <name evidence="1" type="ORF">EJQ19_00670</name>
</gene>
<sequence>MPVYQRLSYLLDAKDPVWPGNPKVEFSQYSSIPKGDICNEYRITLFNHFGSHMDSQKHVYDNGLTLSDMAIDAFVYDRPLLLDIPKSYGELVTADELRAYETELKQADLLLIRSGFSEKRTVDPQGYSERGPGVSEEACRYLAEECPKLKGVALDWLSLSCYMLKEEGHRAHLQLLNPERKVPMVIIEDLTFDGVAADRLRKVTALPLLVAGVDSGPCQVVAELEDQ</sequence>
<organism evidence="1 2">
    <name type="scientific">Paenibacillus whitsoniae</name>
    <dbReference type="NCBI Taxonomy" id="2496558"/>
    <lineage>
        <taxon>Bacteria</taxon>
        <taxon>Bacillati</taxon>
        <taxon>Bacillota</taxon>
        <taxon>Bacilli</taxon>
        <taxon>Bacillales</taxon>
        <taxon>Paenibacillaceae</taxon>
        <taxon>Paenibacillus</taxon>
    </lineage>
</organism>
<dbReference type="AlphaFoldDB" id="A0A3S0A7U4"/>